<sequence>MSRRGRRGKAADSVDDTTESPQRAIFKLQLRSQDPEFKPSLQIVAGEYATRYLEQLGVDPSKQTLDLVHAHVPLTDKCITTTLRVRMLPPPHACMAEERALLANTWKHDRLNWVCITLCLTSSCEDPQHWNIAAAKTCSLIT</sequence>
<feature type="region of interest" description="Disordered" evidence="1">
    <location>
        <begin position="1"/>
        <end position="20"/>
    </location>
</feature>
<evidence type="ECO:0000313" key="3">
    <source>
        <dbReference type="Proteomes" id="UP000485058"/>
    </source>
</evidence>
<name>A0A699YXZ5_HAELA</name>
<dbReference type="EMBL" id="BLLF01000813">
    <property type="protein sequence ID" value="GFH15153.1"/>
    <property type="molecule type" value="Genomic_DNA"/>
</dbReference>
<comment type="caution">
    <text evidence="2">The sequence shown here is derived from an EMBL/GenBank/DDBJ whole genome shotgun (WGS) entry which is preliminary data.</text>
</comment>
<proteinExistence type="predicted"/>
<evidence type="ECO:0000256" key="1">
    <source>
        <dbReference type="SAM" id="MobiDB-lite"/>
    </source>
</evidence>
<protein>
    <submittedName>
        <fullName evidence="2">Uncharacterized protein</fullName>
    </submittedName>
</protein>
<evidence type="ECO:0000313" key="2">
    <source>
        <dbReference type="EMBL" id="GFH15153.1"/>
    </source>
</evidence>
<dbReference type="Proteomes" id="UP000485058">
    <property type="component" value="Unassembled WGS sequence"/>
</dbReference>
<reference evidence="2 3" key="1">
    <citation type="submission" date="2020-02" db="EMBL/GenBank/DDBJ databases">
        <title>Draft genome sequence of Haematococcus lacustris strain NIES-144.</title>
        <authorList>
            <person name="Morimoto D."/>
            <person name="Nakagawa S."/>
            <person name="Yoshida T."/>
            <person name="Sawayama S."/>
        </authorList>
    </citation>
    <scope>NUCLEOTIDE SEQUENCE [LARGE SCALE GENOMIC DNA]</scope>
    <source>
        <strain evidence="2 3">NIES-144</strain>
    </source>
</reference>
<gene>
    <name evidence="2" type="ORF">HaLaN_11328</name>
</gene>
<keyword evidence="3" id="KW-1185">Reference proteome</keyword>
<organism evidence="2 3">
    <name type="scientific">Haematococcus lacustris</name>
    <name type="common">Green alga</name>
    <name type="synonym">Haematococcus pluvialis</name>
    <dbReference type="NCBI Taxonomy" id="44745"/>
    <lineage>
        <taxon>Eukaryota</taxon>
        <taxon>Viridiplantae</taxon>
        <taxon>Chlorophyta</taxon>
        <taxon>core chlorophytes</taxon>
        <taxon>Chlorophyceae</taxon>
        <taxon>CS clade</taxon>
        <taxon>Chlamydomonadales</taxon>
        <taxon>Haematococcaceae</taxon>
        <taxon>Haematococcus</taxon>
    </lineage>
</organism>
<accession>A0A699YXZ5</accession>
<dbReference type="AlphaFoldDB" id="A0A699YXZ5"/>